<evidence type="ECO:0000256" key="9">
    <source>
        <dbReference type="RuleBase" id="RU361169"/>
    </source>
</evidence>
<dbReference type="PROSITE" id="PS00502">
    <property type="entry name" value="POLYGALACTURONASE"/>
    <property type="match status" value="1"/>
</dbReference>
<dbReference type="Pfam" id="PF00295">
    <property type="entry name" value="Glyco_hydro_28"/>
    <property type="match status" value="1"/>
</dbReference>
<name>A0A830BJH4_9LAMI</name>
<evidence type="ECO:0000256" key="5">
    <source>
        <dbReference type="ARBA" id="ARBA00022801"/>
    </source>
</evidence>
<evidence type="ECO:0000256" key="4">
    <source>
        <dbReference type="ARBA" id="ARBA00022525"/>
    </source>
</evidence>
<dbReference type="SMART" id="SM00710">
    <property type="entry name" value="PbH1"/>
    <property type="match status" value="6"/>
</dbReference>
<gene>
    <name evidence="11" type="ORF">PHJA_000631200</name>
</gene>
<keyword evidence="10" id="KW-0732">Signal</keyword>
<dbReference type="SUPFAM" id="SSF51126">
    <property type="entry name" value="Pectin lyase-like"/>
    <property type="match status" value="1"/>
</dbReference>
<dbReference type="GO" id="GO:0005975">
    <property type="term" value="P:carbohydrate metabolic process"/>
    <property type="evidence" value="ECO:0007669"/>
    <property type="project" value="InterPro"/>
</dbReference>
<dbReference type="GO" id="GO:0071555">
    <property type="term" value="P:cell wall organization"/>
    <property type="evidence" value="ECO:0007669"/>
    <property type="project" value="UniProtKB-KW"/>
</dbReference>
<keyword evidence="3" id="KW-0134">Cell wall</keyword>
<dbReference type="GO" id="GO:0004650">
    <property type="term" value="F:polygalacturonase activity"/>
    <property type="evidence" value="ECO:0007669"/>
    <property type="project" value="InterPro"/>
</dbReference>
<keyword evidence="7" id="KW-0961">Cell wall biogenesis/degradation</keyword>
<keyword evidence="12" id="KW-1185">Reference proteome</keyword>
<evidence type="ECO:0000256" key="3">
    <source>
        <dbReference type="ARBA" id="ARBA00022512"/>
    </source>
</evidence>
<organism evidence="11 12">
    <name type="scientific">Phtheirospermum japonicum</name>
    <dbReference type="NCBI Taxonomy" id="374723"/>
    <lineage>
        <taxon>Eukaryota</taxon>
        <taxon>Viridiplantae</taxon>
        <taxon>Streptophyta</taxon>
        <taxon>Embryophyta</taxon>
        <taxon>Tracheophyta</taxon>
        <taxon>Spermatophyta</taxon>
        <taxon>Magnoliopsida</taxon>
        <taxon>eudicotyledons</taxon>
        <taxon>Gunneridae</taxon>
        <taxon>Pentapetalae</taxon>
        <taxon>asterids</taxon>
        <taxon>lamiids</taxon>
        <taxon>Lamiales</taxon>
        <taxon>Orobanchaceae</taxon>
        <taxon>Orobanchaceae incertae sedis</taxon>
        <taxon>Phtheirospermum</taxon>
    </lineage>
</organism>
<dbReference type="FunFam" id="2.160.20.10:FF:000004">
    <property type="entry name" value="Pectin lyase-like superfamily protein"/>
    <property type="match status" value="1"/>
</dbReference>
<comment type="subcellular location">
    <subcellularLocation>
        <location evidence="1">Secreted</location>
        <location evidence="1">Cell wall</location>
    </subcellularLocation>
</comment>
<keyword evidence="4" id="KW-0964">Secreted</keyword>
<evidence type="ECO:0000256" key="6">
    <source>
        <dbReference type="ARBA" id="ARBA00023295"/>
    </source>
</evidence>
<keyword evidence="5 9" id="KW-0378">Hydrolase</keyword>
<evidence type="ECO:0000256" key="8">
    <source>
        <dbReference type="PROSITE-ProRule" id="PRU10052"/>
    </source>
</evidence>
<dbReference type="Gene3D" id="2.160.20.10">
    <property type="entry name" value="Single-stranded right-handed beta-helix, Pectin lyase-like"/>
    <property type="match status" value="1"/>
</dbReference>
<dbReference type="EMBL" id="BMAC01000095">
    <property type="protein sequence ID" value="GFP84874.1"/>
    <property type="molecule type" value="Genomic_DNA"/>
</dbReference>
<dbReference type="AlphaFoldDB" id="A0A830BJH4"/>
<dbReference type="OrthoDB" id="187139at2759"/>
<dbReference type="InterPro" id="IPR006626">
    <property type="entry name" value="PbH1"/>
</dbReference>
<proteinExistence type="inferred from homology"/>
<feature type="chain" id="PRO_5032351754" evidence="10">
    <location>
        <begin position="23"/>
        <end position="393"/>
    </location>
</feature>
<feature type="signal peptide" evidence="10">
    <location>
        <begin position="1"/>
        <end position="22"/>
    </location>
</feature>
<accession>A0A830BJH4</accession>
<evidence type="ECO:0000313" key="12">
    <source>
        <dbReference type="Proteomes" id="UP000653305"/>
    </source>
</evidence>
<dbReference type="Proteomes" id="UP000653305">
    <property type="component" value="Unassembled WGS sequence"/>
</dbReference>
<dbReference type="PANTHER" id="PTHR31375">
    <property type="match status" value="1"/>
</dbReference>
<protein>
    <submittedName>
        <fullName evidence="11">Polygalacturonase</fullName>
    </submittedName>
</protein>
<evidence type="ECO:0000256" key="7">
    <source>
        <dbReference type="ARBA" id="ARBA00023316"/>
    </source>
</evidence>
<comment type="similarity">
    <text evidence="2 9">Belongs to the glycosyl hydrolase 28 family.</text>
</comment>
<dbReference type="InterPro" id="IPR000743">
    <property type="entry name" value="Glyco_hydro_28"/>
</dbReference>
<reference evidence="11" key="1">
    <citation type="submission" date="2020-07" db="EMBL/GenBank/DDBJ databases">
        <title>Ethylene signaling mediates host invasion by parasitic plants.</title>
        <authorList>
            <person name="Yoshida S."/>
        </authorList>
    </citation>
    <scope>NUCLEOTIDE SEQUENCE</scope>
    <source>
        <strain evidence="11">Okayama</strain>
    </source>
</reference>
<evidence type="ECO:0000256" key="2">
    <source>
        <dbReference type="ARBA" id="ARBA00008834"/>
    </source>
</evidence>
<evidence type="ECO:0000256" key="1">
    <source>
        <dbReference type="ARBA" id="ARBA00004191"/>
    </source>
</evidence>
<sequence length="393" mass="42004">MDSYRFILVSLTFSISWFDAHAQSNNNFVVTHFGAVPGTTKDSGKALESAWQKACATAGGIVTVPRRTFLVTWATFTGPCNGPTFFHLHGTLIAADTPALDDSDYWISFTRVDDLTISGNGVFNGNGALSWSRCRGIAGGCKNLPPMSVTISQLTNAVIQRVRFVNSKLFHLHMYVCHNVKIRNVHISAPDESPNTDGIHIADSTNIGITNSHIGTGDDCVSIGEGTANVNISGVRCGPGHGISIGSLGKYKAARGVDAINVWNCTFIRTLNGLRIKTWAPSLPTAVNDVTFADIVVEGVANPIVIDQFYCPDGSCSRSGQSSVKIKGVKFINVRGSSSQPTSVSVRCSKKYPCRGIEFYGLNLTHQGQPTTALCANADHKFGGSNITPARCS</sequence>
<evidence type="ECO:0000313" key="11">
    <source>
        <dbReference type="EMBL" id="GFP84874.1"/>
    </source>
</evidence>
<keyword evidence="6 9" id="KW-0326">Glycosidase</keyword>
<dbReference type="InterPro" id="IPR012334">
    <property type="entry name" value="Pectin_lyas_fold"/>
</dbReference>
<feature type="active site" evidence="8">
    <location>
        <position position="241"/>
    </location>
</feature>
<evidence type="ECO:0000256" key="10">
    <source>
        <dbReference type="SAM" id="SignalP"/>
    </source>
</evidence>
<comment type="caution">
    <text evidence="11">The sequence shown here is derived from an EMBL/GenBank/DDBJ whole genome shotgun (WGS) entry which is preliminary data.</text>
</comment>
<dbReference type="InterPro" id="IPR011050">
    <property type="entry name" value="Pectin_lyase_fold/virulence"/>
</dbReference>